<evidence type="ECO:0000256" key="1">
    <source>
        <dbReference type="SAM" id="MobiDB-lite"/>
    </source>
</evidence>
<protein>
    <submittedName>
        <fullName evidence="3">Maleylpyruvate isomerase</fullName>
        <ecNumber evidence="3">5.2.1.4</ecNumber>
    </submittedName>
</protein>
<evidence type="ECO:0000313" key="4">
    <source>
        <dbReference type="Proteomes" id="UP000517916"/>
    </source>
</evidence>
<keyword evidence="3" id="KW-0413">Isomerase</keyword>
<feature type="compositionally biased region" description="Polar residues" evidence="1">
    <location>
        <begin position="8"/>
        <end position="21"/>
    </location>
</feature>
<dbReference type="NCBIfam" id="TIGR03083">
    <property type="entry name" value="maleylpyruvate isomerase family mycothiol-dependent enzyme"/>
    <property type="match status" value="1"/>
</dbReference>
<name>A0ABR6BDS8_9PSEU</name>
<dbReference type="InterPro" id="IPR017517">
    <property type="entry name" value="Maleyloyr_isom"/>
</dbReference>
<proteinExistence type="predicted"/>
<dbReference type="EC" id="5.2.1.4" evidence="3"/>
<gene>
    <name evidence="3" type="ORF">BC739_002230</name>
</gene>
<dbReference type="SUPFAM" id="SSF55718">
    <property type="entry name" value="SCP-like"/>
    <property type="match status" value="1"/>
</dbReference>
<feature type="domain" description="Mycothiol-dependent maleylpyruvate isomerase metal-binding" evidence="2">
    <location>
        <begin position="41"/>
        <end position="176"/>
    </location>
</feature>
<organism evidence="3 4">
    <name type="scientific">Kutzneria viridogrisea</name>
    <dbReference type="NCBI Taxonomy" id="47990"/>
    <lineage>
        <taxon>Bacteria</taxon>
        <taxon>Bacillati</taxon>
        <taxon>Actinomycetota</taxon>
        <taxon>Actinomycetes</taxon>
        <taxon>Pseudonocardiales</taxon>
        <taxon>Pseudonocardiaceae</taxon>
        <taxon>Kutzneria</taxon>
    </lineage>
</organism>
<comment type="caution">
    <text evidence="3">The sequence shown here is derived from an EMBL/GenBank/DDBJ whole genome shotgun (WGS) entry which is preliminary data.</text>
</comment>
<evidence type="ECO:0000259" key="2">
    <source>
        <dbReference type="Pfam" id="PF11716"/>
    </source>
</evidence>
<dbReference type="InterPro" id="IPR036527">
    <property type="entry name" value="SCP2_sterol-bd_dom_sf"/>
</dbReference>
<dbReference type="SUPFAM" id="SSF109854">
    <property type="entry name" value="DinB/YfiT-like putative metalloenzymes"/>
    <property type="match status" value="1"/>
</dbReference>
<reference evidence="3 4" key="1">
    <citation type="submission" date="2020-08" db="EMBL/GenBank/DDBJ databases">
        <title>Genomic Encyclopedia of Archaeal and Bacterial Type Strains, Phase II (KMG-II): from individual species to whole genera.</title>
        <authorList>
            <person name="Goeker M."/>
        </authorList>
    </citation>
    <scope>NUCLEOTIDE SEQUENCE [LARGE SCALE GENOMIC DNA]</scope>
    <source>
        <strain evidence="3 4">DSM 43850</strain>
    </source>
</reference>
<dbReference type="Gene3D" id="3.30.1050.20">
    <property type="match status" value="1"/>
</dbReference>
<dbReference type="Pfam" id="PF11716">
    <property type="entry name" value="MDMPI_N"/>
    <property type="match status" value="1"/>
</dbReference>
<evidence type="ECO:0000313" key="3">
    <source>
        <dbReference type="EMBL" id="MBA8925031.1"/>
    </source>
</evidence>
<accession>A0ABR6BDS8</accession>
<dbReference type="Gene3D" id="1.20.120.450">
    <property type="entry name" value="dinb family like domain"/>
    <property type="match status" value="1"/>
</dbReference>
<dbReference type="InterPro" id="IPR034660">
    <property type="entry name" value="DinB/YfiT-like"/>
</dbReference>
<sequence length="266" mass="28329">MGDMVGNSGAQTHTTKVTVPQQRAELSDAVRDAAAGLGAAERATASLLELVESMDDASARAASALPGWTRGHVLSHLARNADGLVNLLTWARTGVEHPMYTSRADRDTAIEEGAPRSLWLLREDLLAACGRFGAAATGLGEAAWQAEVLHGSGRAIPAHHVPWLRVQELWVHMVDLDLGIDFAQFPADVVERLIHLVLPHYAGRTDMPALRLEVQIATGRQVVWEVAGSGESHVVRGSGTTMLAWLTGRGGAGELAGDVPELPAWL</sequence>
<dbReference type="InterPro" id="IPR024344">
    <property type="entry name" value="MDMPI_metal-binding"/>
</dbReference>
<keyword evidence="4" id="KW-1185">Reference proteome</keyword>
<dbReference type="Proteomes" id="UP000517916">
    <property type="component" value="Unassembled WGS sequence"/>
</dbReference>
<feature type="region of interest" description="Disordered" evidence="1">
    <location>
        <begin position="1"/>
        <end position="23"/>
    </location>
</feature>
<dbReference type="GO" id="GO:0050077">
    <property type="term" value="F:maleylpyruvate isomerase activity"/>
    <property type="evidence" value="ECO:0007669"/>
    <property type="project" value="UniProtKB-EC"/>
</dbReference>
<dbReference type="EMBL" id="JACJID010000002">
    <property type="protein sequence ID" value="MBA8925031.1"/>
    <property type="molecule type" value="Genomic_DNA"/>
</dbReference>